<reference evidence="2 3" key="1">
    <citation type="journal article" date="2015" name="Genome Biol. Evol.">
        <title>Comparative Genomics of a Bacterivorous Green Alga Reveals Evolutionary Causalities and Consequences of Phago-Mixotrophic Mode of Nutrition.</title>
        <authorList>
            <person name="Burns J.A."/>
            <person name="Paasch A."/>
            <person name="Narechania A."/>
            <person name="Kim E."/>
        </authorList>
    </citation>
    <scope>NUCLEOTIDE SEQUENCE [LARGE SCALE GENOMIC DNA]</scope>
    <source>
        <strain evidence="2 3">PLY_AMNH</strain>
    </source>
</reference>
<feature type="compositionally biased region" description="Pro residues" evidence="1">
    <location>
        <begin position="319"/>
        <end position="328"/>
    </location>
</feature>
<accession>A0AAE0L7Q0</accession>
<proteinExistence type="predicted"/>
<dbReference type="EMBL" id="LGRX02007369">
    <property type="protein sequence ID" value="KAK3275176.1"/>
    <property type="molecule type" value="Genomic_DNA"/>
</dbReference>
<comment type="caution">
    <text evidence="2">The sequence shown here is derived from an EMBL/GenBank/DDBJ whole genome shotgun (WGS) entry which is preliminary data.</text>
</comment>
<name>A0AAE0L7Q0_9CHLO</name>
<gene>
    <name evidence="2" type="ORF">CYMTET_16680</name>
</gene>
<organism evidence="2 3">
    <name type="scientific">Cymbomonas tetramitiformis</name>
    <dbReference type="NCBI Taxonomy" id="36881"/>
    <lineage>
        <taxon>Eukaryota</taxon>
        <taxon>Viridiplantae</taxon>
        <taxon>Chlorophyta</taxon>
        <taxon>Pyramimonadophyceae</taxon>
        <taxon>Pyramimonadales</taxon>
        <taxon>Pyramimonadaceae</taxon>
        <taxon>Cymbomonas</taxon>
    </lineage>
</organism>
<keyword evidence="3" id="KW-1185">Reference proteome</keyword>
<evidence type="ECO:0000256" key="1">
    <source>
        <dbReference type="SAM" id="MobiDB-lite"/>
    </source>
</evidence>
<dbReference type="AlphaFoldDB" id="A0AAE0L7Q0"/>
<sequence length="369" mass="37695">MGAAAGAELGVAGLAAGPGIARAAYSGVDERVLEVLGLLTSRLEKIEAAIKFQKTGSAAARPRNRRGKGLDGFRAGSSLAPPIGFDRENRRALPLCHRRGREGEGKKCHGYRECPYGGKNAAGTAAYCMAADGEGADEAMRTLALCQIFQVAADDGSDAFAAAVLAEYGAPAVLAGGESNDIDVSAYDFTVSLVENEDVIEHRAPADAVTRPPPMPWQVVCLSRWCTCCGASVGGAFAAGGYMTHAHPATEEFPGGVETIPVRHYAPAITLGPVISAVTCSFQPAGDSFVEQPEAIGGGTLPRAIGAPSSVGPDWDGAPPSPPCSPPPSDHKPEEVVEPALNGNQQSALAGLHGGGGSGIDLAVPPHRA</sequence>
<dbReference type="Proteomes" id="UP001190700">
    <property type="component" value="Unassembled WGS sequence"/>
</dbReference>
<evidence type="ECO:0000313" key="3">
    <source>
        <dbReference type="Proteomes" id="UP001190700"/>
    </source>
</evidence>
<feature type="region of interest" description="Disordered" evidence="1">
    <location>
        <begin position="302"/>
        <end position="369"/>
    </location>
</feature>
<feature type="non-terminal residue" evidence="2">
    <location>
        <position position="369"/>
    </location>
</feature>
<protein>
    <submittedName>
        <fullName evidence="2">Uncharacterized protein</fullName>
    </submittedName>
</protein>
<evidence type="ECO:0000313" key="2">
    <source>
        <dbReference type="EMBL" id="KAK3275176.1"/>
    </source>
</evidence>